<evidence type="ECO:0000259" key="8">
    <source>
        <dbReference type="Pfam" id="PF00080"/>
    </source>
</evidence>
<proteinExistence type="inferred from homology"/>
<dbReference type="GO" id="GO:0004784">
    <property type="term" value="F:superoxide dismutase activity"/>
    <property type="evidence" value="ECO:0007669"/>
    <property type="project" value="UniProtKB-EC"/>
</dbReference>
<dbReference type="STRING" id="299467.A0A443S313"/>
<comment type="cofactor">
    <cofactor evidence="7">
        <name>Cu cation</name>
        <dbReference type="ChEBI" id="CHEBI:23378"/>
    </cofactor>
    <text evidence="7">Binds 1 copper ion per subunit.</text>
</comment>
<keyword evidence="3 7" id="KW-0862">Zinc</keyword>
<comment type="caution">
    <text evidence="9">The sequence shown here is derived from an EMBL/GenBank/DDBJ whole genome shotgun (WGS) entry which is preliminary data.</text>
</comment>
<dbReference type="EC" id="1.15.1.1" evidence="7"/>
<evidence type="ECO:0000256" key="4">
    <source>
        <dbReference type="ARBA" id="ARBA00022862"/>
    </source>
</evidence>
<comment type="similarity">
    <text evidence="1 7">Belongs to the Cu-Zn superoxide dismutase family.</text>
</comment>
<keyword evidence="4" id="KW-0049">Antioxidant</keyword>
<evidence type="ECO:0000313" key="9">
    <source>
        <dbReference type="EMBL" id="RWS21915.1"/>
    </source>
</evidence>
<organism evidence="9 10">
    <name type="scientific">Leptotrombidium deliense</name>
    <dbReference type="NCBI Taxonomy" id="299467"/>
    <lineage>
        <taxon>Eukaryota</taxon>
        <taxon>Metazoa</taxon>
        <taxon>Ecdysozoa</taxon>
        <taxon>Arthropoda</taxon>
        <taxon>Chelicerata</taxon>
        <taxon>Arachnida</taxon>
        <taxon>Acari</taxon>
        <taxon>Acariformes</taxon>
        <taxon>Trombidiformes</taxon>
        <taxon>Prostigmata</taxon>
        <taxon>Anystina</taxon>
        <taxon>Parasitengona</taxon>
        <taxon>Trombiculoidea</taxon>
        <taxon>Trombiculidae</taxon>
        <taxon>Leptotrombidium</taxon>
    </lineage>
</organism>
<dbReference type="InterPro" id="IPR018152">
    <property type="entry name" value="SOD_Cu/Zn_BS"/>
</dbReference>
<evidence type="ECO:0000256" key="2">
    <source>
        <dbReference type="ARBA" id="ARBA00022723"/>
    </source>
</evidence>
<dbReference type="OrthoDB" id="2015551at2759"/>
<evidence type="ECO:0000256" key="6">
    <source>
        <dbReference type="ARBA" id="ARBA00023008"/>
    </source>
</evidence>
<comment type="catalytic activity">
    <reaction evidence="7">
        <text>2 superoxide + 2 H(+) = H2O2 + O2</text>
        <dbReference type="Rhea" id="RHEA:20696"/>
        <dbReference type="ChEBI" id="CHEBI:15378"/>
        <dbReference type="ChEBI" id="CHEBI:15379"/>
        <dbReference type="ChEBI" id="CHEBI:16240"/>
        <dbReference type="ChEBI" id="CHEBI:18421"/>
        <dbReference type="EC" id="1.15.1.1"/>
    </reaction>
</comment>
<dbReference type="Pfam" id="PF00080">
    <property type="entry name" value="Sod_Cu"/>
    <property type="match status" value="1"/>
</dbReference>
<keyword evidence="6 7" id="KW-0186">Copper</keyword>
<dbReference type="PROSITE" id="PS00087">
    <property type="entry name" value="SOD_CU_ZN_1"/>
    <property type="match status" value="1"/>
</dbReference>
<reference evidence="9 10" key="1">
    <citation type="journal article" date="2018" name="Gigascience">
        <title>Genomes of trombidid mites reveal novel predicted allergens and laterally-transferred genes associated with secondary metabolism.</title>
        <authorList>
            <person name="Dong X."/>
            <person name="Chaisiri K."/>
            <person name="Xia D."/>
            <person name="Armstrong S.D."/>
            <person name="Fang Y."/>
            <person name="Donnelly M.J."/>
            <person name="Kadowaki T."/>
            <person name="McGarry J.W."/>
            <person name="Darby A.C."/>
            <person name="Makepeace B.L."/>
        </authorList>
    </citation>
    <scope>NUCLEOTIDE SEQUENCE [LARGE SCALE GENOMIC DNA]</scope>
    <source>
        <strain evidence="9">UoL-UT</strain>
    </source>
</reference>
<evidence type="ECO:0000256" key="3">
    <source>
        <dbReference type="ARBA" id="ARBA00022833"/>
    </source>
</evidence>
<dbReference type="CDD" id="cd00305">
    <property type="entry name" value="Cu-Zn_Superoxide_Dismutase"/>
    <property type="match status" value="1"/>
</dbReference>
<name>A0A443S313_9ACAR</name>
<dbReference type="EMBL" id="NCKV01010358">
    <property type="protein sequence ID" value="RWS21915.1"/>
    <property type="molecule type" value="Genomic_DNA"/>
</dbReference>
<dbReference type="FunFam" id="2.60.40.200:FF:000001">
    <property type="entry name" value="Superoxide dismutase [Cu-Zn]"/>
    <property type="match status" value="1"/>
</dbReference>
<keyword evidence="5 7" id="KW-0560">Oxidoreductase</keyword>
<accession>A0A443S313</accession>
<keyword evidence="2 7" id="KW-0479">Metal-binding</keyword>
<dbReference type="AlphaFoldDB" id="A0A443S313"/>
<evidence type="ECO:0000313" key="10">
    <source>
        <dbReference type="Proteomes" id="UP000288716"/>
    </source>
</evidence>
<dbReference type="Proteomes" id="UP000288716">
    <property type="component" value="Unassembled WGS sequence"/>
</dbReference>
<comment type="function">
    <text evidence="7">Destroys radicals which are normally produced within the cells and which are toxic to biological systems.</text>
</comment>
<dbReference type="InterPro" id="IPR036423">
    <property type="entry name" value="SOD-like_Cu/Zn_dom_sf"/>
</dbReference>
<dbReference type="PANTHER" id="PTHR10003">
    <property type="entry name" value="SUPEROXIDE DISMUTASE CU-ZN -RELATED"/>
    <property type="match status" value="1"/>
</dbReference>
<evidence type="ECO:0000256" key="1">
    <source>
        <dbReference type="ARBA" id="ARBA00010457"/>
    </source>
</evidence>
<feature type="domain" description="Superoxide dismutase copper/zinc binding" evidence="8">
    <location>
        <begin position="7"/>
        <end position="139"/>
    </location>
</feature>
<dbReference type="InterPro" id="IPR001424">
    <property type="entry name" value="SOD_Cu_Zn_dom"/>
</dbReference>
<dbReference type="Gene3D" id="2.60.40.200">
    <property type="entry name" value="Superoxide dismutase, copper/zinc binding domain"/>
    <property type="match status" value="1"/>
</dbReference>
<evidence type="ECO:0000256" key="7">
    <source>
        <dbReference type="RuleBase" id="RU000393"/>
    </source>
</evidence>
<dbReference type="VEuPathDB" id="VectorBase:LDEU010125"/>
<keyword evidence="10" id="KW-1185">Reference proteome</keyword>
<sequence>MTGPSVGIILFETTKSNCVKVSGNVTGLTAGLHGFHIHEFGDLSNGCTSAGGHYNPFGKDHGAPNDTNRHVGDLGNIEAPADGKATVSITDHMLKLSGEHSIIGRAVVVHVGTDDLGKGGFPDSKTTGHAGARYACGIIGVAK</sequence>
<dbReference type="PROSITE" id="PS00332">
    <property type="entry name" value="SOD_CU_ZN_2"/>
    <property type="match status" value="1"/>
</dbReference>
<protein>
    <recommendedName>
        <fullName evidence="7">Superoxide dismutase [Cu-Zn]</fullName>
        <ecNumber evidence="7">1.15.1.1</ecNumber>
    </recommendedName>
</protein>
<dbReference type="GO" id="GO:0005507">
    <property type="term" value="F:copper ion binding"/>
    <property type="evidence" value="ECO:0007669"/>
    <property type="project" value="InterPro"/>
</dbReference>
<dbReference type="PRINTS" id="PR00068">
    <property type="entry name" value="CUZNDISMTASE"/>
</dbReference>
<dbReference type="InterPro" id="IPR024134">
    <property type="entry name" value="SOD_Cu/Zn_/chaperone"/>
</dbReference>
<dbReference type="SUPFAM" id="SSF49329">
    <property type="entry name" value="Cu,Zn superoxide dismutase-like"/>
    <property type="match status" value="1"/>
</dbReference>
<gene>
    <name evidence="9" type="ORF">B4U80_07888</name>
</gene>
<evidence type="ECO:0000256" key="5">
    <source>
        <dbReference type="ARBA" id="ARBA00023002"/>
    </source>
</evidence>
<comment type="cofactor">
    <cofactor evidence="7">
        <name>Zn(2+)</name>
        <dbReference type="ChEBI" id="CHEBI:29105"/>
    </cofactor>
    <text evidence="7">Binds 1 zinc ion per subunit.</text>
</comment>